<dbReference type="Proteomes" id="UP000236161">
    <property type="component" value="Unassembled WGS sequence"/>
</dbReference>
<gene>
    <name evidence="1" type="ORF">AXF42_Ash002910</name>
</gene>
<dbReference type="Gene3D" id="3.40.970.10">
    <property type="entry name" value="Ribonuclease H1, N-terminal domain"/>
    <property type="match status" value="1"/>
</dbReference>
<dbReference type="AlphaFoldDB" id="A0A2I0A7L4"/>
<dbReference type="SUPFAM" id="SSF55658">
    <property type="entry name" value="L9 N-domain-like"/>
    <property type="match status" value="1"/>
</dbReference>
<keyword evidence="2" id="KW-1185">Reference proteome</keyword>
<dbReference type="OrthoDB" id="1922118at2759"/>
<dbReference type="InterPro" id="IPR009027">
    <property type="entry name" value="Ribosomal_bL9/RNase_H1_N"/>
</dbReference>
<dbReference type="EMBL" id="KZ452013">
    <property type="protein sequence ID" value="PKA51543.1"/>
    <property type="molecule type" value="Genomic_DNA"/>
</dbReference>
<name>A0A2I0A7L4_9ASPA</name>
<reference evidence="1 2" key="1">
    <citation type="journal article" date="2017" name="Nature">
        <title>The Apostasia genome and the evolution of orchids.</title>
        <authorList>
            <person name="Zhang G.Q."/>
            <person name="Liu K.W."/>
            <person name="Li Z."/>
            <person name="Lohaus R."/>
            <person name="Hsiao Y.Y."/>
            <person name="Niu S.C."/>
            <person name="Wang J.Y."/>
            <person name="Lin Y.C."/>
            <person name="Xu Q."/>
            <person name="Chen L.J."/>
            <person name="Yoshida K."/>
            <person name="Fujiwara S."/>
            <person name="Wang Z.W."/>
            <person name="Zhang Y.Q."/>
            <person name="Mitsuda N."/>
            <person name="Wang M."/>
            <person name="Liu G.H."/>
            <person name="Pecoraro L."/>
            <person name="Huang H.X."/>
            <person name="Xiao X.J."/>
            <person name="Lin M."/>
            <person name="Wu X.Y."/>
            <person name="Wu W.L."/>
            <person name="Chen Y.Y."/>
            <person name="Chang S.B."/>
            <person name="Sakamoto S."/>
            <person name="Ohme-Takagi M."/>
            <person name="Yagi M."/>
            <person name="Zeng S.J."/>
            <person name="Shen C.Y."/>
            <person name="Yeh C.M."/>
            <person name="Luo Y.B."/>
            <person name="Tsai W.C."/>
            <person name="Van de Peer Y."/>
            <person name="Liu Z.J."/>
        </authorList>
    </citation>
    <scope>NUCLEOTIDE SEQUENCE [LARGE SCALE GENOMIC DNA]</scope>
    <source>
        <strain evidence="2">cv. Shenzhen</strain>
        <tissue evidence="1">Stem</tissue>
    </source>
</reference>
<organism evidence="1 2">
    <name type="scientific">Apostasia shenzhenica</name>
    <dbReference type="NCBI Taxonomy" id="1088818"/>
    <lineage>
        <taxon>Eukaryota</taxon>
        <taxon>Viridiplantae</taxon>
        <taxon>Streptophyta</taxon>
        <taxon>Embryophyta</taxon>
        <taxon>Tracheophyta</taxon>
        <taxon>Spermatophyta</taxon>
        <taxon>Magnoliopsida</taxon>
        <taxon>Liliopsida</taxon>
        <taxon>Asparagales</taxon>
        <taxon>Orchidaceae</taxon>
        <taxon>Apostasioideae</taxon>
        <taxon>Apostasia</taxon>
    </lineage>
</organism>
<protein>
    <submittedName>
        <fullName evidence="1">Uncharacterized protein</fullName>
    </submittedName>
</protein>
<evidence type="ECO:0000313" key="1">
    <source>
        <dbReference type="EMBL" id="PKA51543.1"/>
    </source>
</evidence>
<sequence length="116" mass="13259">MPLYLILKGRQQGMFTSWMKCHVMVDKYLEALYFKVKSVEEVKQKMKDYVRLTVSSHVASQCNQGQVKDTGKQVVSVNNMNIVPSGKTGAEVSIALLARFLARVQHQKNLKRKERS</sequence>
<evidence type="ECO:0000313" key="2">
    <source>
        <dbReference type="Proteomes" id="UP000236161"/>
    </source>
</evidence>
<proteinExistence type="predicted"/>
<dbReference type="InterPro" id="IPR037056">
    <property type="entry name" value="RNase_H1_N_sf"/>
</dbReference>
<accession>A0A2I0A7L4</accession>